<dbReference type="GO" id="GO:0005829">
    <property type="term" value="C:cytosol"/>
    <property type="evidence" value="ECO:0007669"/>
    <property type="project" value="TreeGrafter"/>
</dbReference>
<sequence length="324" mass="34547">MDGRETAGVFTPRTLARLHELADVRPGVLGAFTGPDADAALASAEVLLTGWGCPRIDGTVLDRAPGLRAILHTAGTVKTFLDREVLARGVRISTAAAANAIPVAEYTLAAIVFGAKRAFALAHGYARTGRKRDLSGVAWLGTHGLTVGVVGASRIGRLVIDRLRTLDADVLVHDPYLDPGEARRLRAEPVGLDELCRRSHVVTLHAPDVPSTRRLIDRRRLGLMRDGTLIVNTARGSLIEEAALLDELASGRLDAVLDVTDPEPLPPRSPLFELPNVLVTPHIAGALGNEQARLGALAVAELARYAAGEPLAYEVLARDWEKIA</sequence>
<dbReference type="PROSITE" id="PS00671">
    <property type="entry name" value="D_2_HYDROXYACID_DH_3"/>
    <property type="match status" value="1"/>
</dbReference>
<dbReference type="PANTHER" id="PTHR10996">
    <property type="entry name" value="2-HYDROXYACID DEHYDROGENASE-RELATED"/>
    <property type="match status" value="1"/>
</dbReference>
<keyword evidence="2" id="KW-0520">NAD</keyword>
<evidence type="ECO:0000313" key="4">
    <source>
        <dbReference type="EMBL" id="RJL32912.1"/>
    </source>
</evidence>
<dbReference type="AlphaFoldDB" id="A0A3A4B681"/>
<dbReference type="InterPro" id="IPR036291">
    <property type="entry name" value="NAD(P)-bd_dom_sf"/>
</dbReference>
<protein>
    <submittedName>
        <fullName evidence="4">Hydroxyacid dehydrogenase</fullName>
    </submittedName>
</protein>
<dbReference type="Pfam" id="PF02826">
    <property type="entry name" value="2-Hacid_dh_C"/>
    <property type="match status" value="1"/>
</dbReference>
<dbReference type="SUPFAM" id="SSF52283">
    <property type="entry name" value="Formate/glycerate dehydrogenase catalytic domain-like"/>
    <property type="match status" value="1"/>
</dbReference>
<evidence type="ECO:0000256" key="2">
    <source>
        <dbReference type="ARBA" id="ARBA00023027"/>
    </source>
</evidence>
<dbReference type="GO" id="GO:0051287">
    <property type="term" value="F:NAD binding"/>
    <property type="evidence" value="ECO:0007669"/>
    <property type="project" value="InterPro"/>
</dbReference>
<evidence type="ECO:0000313" key="5">
    <source>
        <dbReference type="Proteomes" id="UP000265768"/>
    </source>
</evidence>
<evidence type="ECO:0000256" key="1">
    <source>
        <dbReference type="ARBA" id="ARBA00023002"/>
    </source>
</evidence>
<dbReference type="Gene3D" id="3.40.50.720">
    <property type="entry name" value="NAD(P)-binding Rossmann-like Domain"/>
    <property type="match status" value="2"/>
</dbReference>
<dbReference type="CDD" id="cd12167">
    <property type="entry name" value="2-Hacid_dh_8"/>
    <property type="match status" value="1"/>
</dbReference>
<dbReference type="SUPFAM" id="SSF51735">
    <property type="entry name" value="NAD(P)-binding Rossmann-fold domains"/>
    <property type="match status" value="1"/>
</dbReference>
<dbReference type="OrthoDB" id="4324715at2"/>
<dbReference type="Proteomes" id="UP000265768">
    <property type="component" value="Unassembled WGS sequence"/>
</dbReference>
<organism evidence="4 5">
    <name type="scientific">Bailinhaonella thermotolerans</name>
    <dbReference type="NCBI Taxonomy" id="1070861"/>
    <lineage>
        <taxon>Bacteria</taxon>
        <taxon>Bacillati</taxon>
        <taxon>Actinomycetota</taxon>
        <taxon>Actinomycetes</taxon>
        <taxon>Streptosporangiales</taxon>
        <taxon>Streptosporangiaceae</taxon>
        <taxon>Bailinhaonella</taxon>
    </lineage>
</organism>
<dbReference type="InterPro" id="IPR029753">
    <property type="entry name" value="D-isomer_DH_CS"/>
</dbReference>
<name>A0A3A4B681_9ACTN</name>
<dbReference type="PROSITE" id="PS00670">
    <property type="entry name" value="D_2_HYDROXYACID_DH_2"/>
    <property type="match status" value="1"/>
</dbReference>
<evidence type="ECO:0000259" key="3">
    <source>
        <dbReference type="Pfam" id="PF02826"/>
    </source>
</evidence>
<dbReference type="GO" id="GO:0030267">
    <property type="term" value="F:glyoxylate reductase (NADPH) activity"/>
    <property type="evidence" value="ECO:0007669"/>
    <property type="project" value="TreeGrafter"/>
</dbReference>
<proteinExistence type="predicted"/>
<reference evidence="4 5" key="1">
    <citation type="submission" date="2018-09" db="EMBL/GenBank/DDBJ databases">
        <title>YIM 75507 draft genome.</title>
        <authorList>
            <person name="Tang S."/>
            <person name="Feng Y."/>
        </authorList>
    </citation>
    <scope>NUCLEOTIDE SEQUENCE [LARGE SCALE GENOMIC DNA]</scope>
    <source>
        <strain evidence="4 5">YIM 75507</strain>
    </source>
</reference>
<keyword evidence="1" id="KW-0560">Oxidoreductase</keyword>
<dbReference type="EMBL" id="QZEY01000004">
    <property type="protein sequence ID" value="RJL32912.1"/>
    <property type="molecule type" value="Genomic_DNA"/>
</dbReference>
<gene>
    <name evidence="4" type="ORF">D5H75_15135</name>
</gene>
<dbReference type="InterPro" id="IPR050223">
    <property type="entry name" value="D-isomer_2-hydroxyacid_DH"/>
</dbReference>
<dbReference type="InterPro" id="IPR006140">
    <property type="entry name" value="D-isomer_DH_NAD-bd"/>
</dbReference>
<dbReference type="PANTHER" id="PTHR10996:SF178">
    <property type="entry name" value="2-HYDROXYACID DEHYDROGENASE YGL185C-RELATED"/>
    <property type="match status" value="1"/>
</dbReference>
<dbReference type="GO" id="GO:0016618">
    <property type="term" value="F:hydroxypyruvate reductase [NAD(P)H] activity"/>
    <property type="evidence" value="ECO:0007669"/>
    <property type="project" value="TreeGrafter"/>
</dbReference>
<accession>A0A3A4B681</accession>
<feature type="domain" description="D-isomer specific 2-hydroxyacid dehydrogenase NAD-binding" evidence="3">
    <location>
        <begin position="111"/>
        <end position="284"/>
    </location>
</feature>
<comment type="caution">
    <text evidence="4">The sequence shown here is derived from an EMBL/GenBank/DDBJ whole genome shotgun (WGS) entry which is preliminary data.</text>
</comment>
<keyword evidence="5" id="KW-1185">Reference proteome</keyword>